<gene>
    <name evidence="8" type="ORF">METZ01_LOCUS183985</name>
</gene>
<evidence type="ECO:0000256" key="7">
    <source>
        <dbReference type="SAM" id="Phobius"/>
    </source>
</evidence>
<dbReference type="NCBIfam" id="TIGR00835">
    <property type="entry name" value="agcS"/>
    <property type="match status" value="1"/>
</dbReference>
<keyword evidence="3" id="KW-1003">Cell membrane</keyword>
<keyword evidence="4 7" id="KW-0812">Transmembrane</keyword>
<comment type="subcellular location">
    <subcellularLocation>
        <location evidence="1">Cell membrane</location>
        <topology evidence="1">Multi-pass membrane protein</topology>
    </subcellularLocation>
</comment>
<feature type="transmembrane region" description="Helical" evidence="7">
    <location>
        <begin position="484"/>
        <end position="506"/>
    </location>
</feature>
<feature type="transmembrane region" description="Helical" evidence="7">
    <location>
        <begin position="549"/>
        <end position="567"/>
    </location>
</feature>
<evidence type="ECO:0000256" key="2">
    <source>
        <dbReference type="ARBA" id="ARBA00022448"/>
    </source>
</evidence>
<keyword evidence="5 7" id="KW-1133">Transmembrane helix</keyword>
<dbReference type="PRINTS" id="PR00175">
    <property type="entry name" value="NAALASMPORT"/>
</dbReference>
<dbReference type="PROSITE" id="PS00873">
    <property type="entry name" value="NA_ALANINE_SYMP"/>
    <property type="match status" value="1"/>
</dbReference>
<feature type="transmembrane region" description="Helical" evidence="7">
    <location>
        <begin position="346"/>
        <end position="366"/>
    </location>
</feature>
<dbReference type="GO" id="GO:0005886">
    <property type="term" value="C:plasma membrane"/>
    <property type="evidence" value="ECO:0007669"/>
    <property type="project" value="UniProtKB-SubCell"/>
</dbReference>
<protein>
    <recommendedName>
        <fullName evidence="9">Sodium:alanine symporter family protein</fullName>
    </recommendedName>
</protein>
<feature type="transmembrane region" description="Helical" evidence="7">
    <location>
        <begin position="47"/>
        <end position="65"/>
    </location>
</feature>
<evidence type="ECO:0000256" key="4">
    <source>
        <dbReference type="ARBA" id="ARBA00022692"/>
    </source>
</evidence>
<dbReference type="Gene3D" id="1.20.1740.10">
    <property type="entry name" value="Amino acid/polyamine transporter I"/>
    <property type="match status" value="1"/>
</dbReference>
<dbReference type="InterPro" id="IPR001463">
    <property type="entry name" value="Na/Ala_symport"/>
</dbReference>
<dbReference type="AlphaFoldDB" id="A0A382D075"/>
<dbReference type="EMBL" id="UINC01036724">
    <property type="protein sequence ID" value="SVB31131.1"/>
    <property type="molecule type" value="Genomic_DNA"/>
</dbReference>
<evidence type="ECO:0000256" key="5">
    <source>
        <dbReference type="ARBA" id="ARBA00022989"/>
    </source>
</evidence>
<feature type="transmembrane region" description="Helical" evidence="7">
    <location>
        <begin position="225"/>
        <end position="244"/>
    </location>
</feature>
<organism evidence="8">
    <name type="scientific">marine metagenome</name>
    <dbReference type="NCBI Taxonomy" id="408172"/>
    <lineage>
        <taxon>unclassified sequences</taxon>
        <taxon>metagenomes</taxon>
        <taxon>ecological metagenomes</taxon>
    </lineage>
</organism>
<keyword evidence="6 7" id="KW-0472">Membrane</keyword>
<dbReference type="PANTHER" id="PTHR30330">
    <property type="entry name" value="AGSS FAMILY TRANSPORTER, SODIUM-ALANINE"/>
    <property type="match status" value="1"/>
</dbReference>
<evidence type="ECO:0000256" key="3">
    <source>
        <dbReference type="ARBA" id="ARBA00022475"/>
    </source>
</evidence>
<feature type="transmembrane region" description="Helical" evidence="7">
    <location>
        <begin position="256"/>
        <end position="279"/>
    </location>
</feature>
<name>A0A382D075_9ZZZZ</name>
<proteinExistence type="predicted"/>
<evidence type="ECO:0000313" key="8">
    <source>
        <dbReference type="EMBL" id="SVB31131.1"/>
    </source>
</evidence>
<dbReference type="GO" id="GO:0005283">
    <property type="term" value="F:amino acid:sodium symporter activity"/>
    <property type="evidence" value="ECO:0007669"/>
    <property type="project" value="InterPro"/>
</dbReference>
<evidence type="ECO:0000256" key="1">
    <source>
        <dbReference type="ARBA" id="ARBA00004651"/>
    </source>
</evidence>
<sequence>LLACINQGKSTLFLVFINKGDPMAGFESVINRLGDLVWNFGIPFGDASIPLVVLALIGAGGFLTIRLGFIQLRRFGHGVAVATGKYDDPNDTGDVSHFQALTTALSATVGIGNIAGVALAIHWGGPGALFWMWVTAAVGMATKFSEVTLAQHYRSVHKDAGDVVGTVSGGPMYYIEMGLGPKWKPMAIFFAGALGFTAFLTGNAIQANTVSDTMSTAFGTPQWITGLITVSLVGAVVLGGIGRIGRITGVLAPFMAAVYVLGALVIIMMNLGAIGPAFASIFTEAFNPTAGIAGTGVGAILTTMMYGVNRGLFSNEAGQGSAPIAHAAAKTEEPVSEGVVALLEPFIDTVVIVTMTALVIIITGVYDDRIPTEITLGDGDVIWVSGDQDTGYTPVQDPGEIVVQEGEYVEAAGTFVGWHEVKVDRLYIDEGMTRGFTGSVFPGTGEAVGEDGVTSTSLWGMAVESVAPLTMQAFKKGLAPLGEWGHYVVILSVFLFGISTAIAWSYYGDRCANYLFGTRAIFPYKMAYIAMHFVGANVALNLAWTMGDIALGIVILPNLLALVLLSGKIKELTDDYFERKPWMDK</sequence>
<feature type="transmembrane region" description="Helical" evidence="7">
    <location>
        <begin position="186"/>
        <end position="205"/>
    </location>
</feature>
<reference evidence="8" key="1">
    <citation type="submission" date="2018-05" db="EMBL/GenBank/DDBJ databases">
        <authorList>
            <person name="Lanie J.A."/>
            <person name="Ng W.-L."/>
            <person name="Kazmierczak K.M."/>
            <person name="Andrzejewski T.M."/>
            <person name="Davidsen T.M."/>
            <person name="Wayne K.J."/>
            <person name="Tettelin H."/>
            <person name="Glass J.I."/>
            <person name="Rusch D."/>
            <person name="Podicherti R."/>
            <person name="Tsui H.-C.T."/>
            <person name="Winkler M.E."/>
        </authorList>
    </citation>
    <scope>NUCLEOTIDE SEQUENCE</scope>
</reference>
<keyword evidence="2" id="KW-0813">Transport</keyword>
<dbReference type="PANTHER" id="PTHR30330:SF3">
    <property type="entry name" value="TRANSCRIPTIONAL REGULATOR, LRP FAMILY"/>
    <property type="match status" value="1"/>
</dbReference>
<evidence type="ECO:0000256" key="6">
    <source>
        <dbReference type="ARBA" id="ARBA00023136"/>
    </source>
</evidence>
<accession>A0A382D075</accession>
<feature type="transmembrane region" description="Helical" evidence="7">
    <location>
        <begin position="285"/>
        <end position="308"/>
    </location>
</feature>
<evidence type="ECO:0008006" key="9">
    <source>
        <dbReference type="Google" id="ProtNLM"/>
    </source>
</evidence>
<feature type="non-terminal residue" evidence="8">
    <location>
        <position position="1"/>
    </location>
</feature>
<dbReference type="Pfam" id="PF01235">
    <property type="entry name" value="Na_Ala_symp"/>
    <property type="match status" value="1"/>
</dbReference>